<dbReference type="Pfam" id="PF00005">
    <property type="entry name" value="ABC_tran"/>
    <property type="match status" value="1"/>
</dbReference>
<dbReference type="InterPro" id="IPR015854">
    <property type="entry name" value="ABC_transpr_LolD-like"/>
</dbReference>
<evidence type="ECO:0000256" key="1">
    <source>
        <dbReference type="ARBA" id="ARBA00022448"/>
    </source>
</evidence>
<name>A0A9D1GYL2_9ACTN</name>
<dbReference type="GO" id="GO:0005886">
    <property type="term" value="C:plasma membrane"/>
    <property type="evidence" value="ECO:0007669"/>
    <property type="project" value="TreeGrafter"/>
</dbReference>
<dbReference type="Proteomes" id="UP000886842">
    <property type="component" value="Unassembled WGS sequence"/>
</dbReference>
<keyword evidence="2" id="KW-0547">Nucleotide-binding</keyword>
<protein>
    <submittedName>
        <fullName evidence="6">ABC transporter ATP-binding protein</fullName>
    </submittedName>
</protein>
<feature type="domain" description="ABC transporter" evidence="5">
    <location>
        <begin position="83"/>
        <end position="312"/>
    </location>
</feature>
<reference evidence="6" key="2">
    <citation type="journal article" date="2021" name="PeerJ">
        <title>Extensive microbial diversity within the chicken gut microbiome revealed by metagenomics and culture.</title>
        <authorList>
            <person name="Gilroy R."/>
            <person name="Ravi A."/>
            <person name="Getino M."/>
            <person name="Pursley I."/>
            <person name="Horton D.L."/>
            <person name="Alikhan N.F."/>
            <person name="Baker D."/>
            <person name="Gharbi K."/>
            <person name="Hall N."/>
            <person name="Watson M."/>
            <person name="Adriaenssens E.M."/>
            <person name="Foster-Nyarko E."/>
            <person name="Jarju S."/>
            <person name="Secka A."/>
            <person name="Antonio M."/>
            <person name="Oren A."/>
            <person name="Chaudhuri R.R."/>
            <person name="La Ragione R."/>
            <person name="Hildebrand F."/>
            <person name="Pallen M.J."/>
        </authorList>
    </citation>
    <scope>NUCLEOTIDE SEQUENCE</scope>
    <source>
        <strain evidence="6">ChiGjej1B1-24693</strain>
    </source>
</reference>
<dbReference type="GO" id="GO:0005524">
    <property type="term" value="F:ATP binding"/>
    <property type="evidence" value="ECO:0007669"/>
    <property type="project" value="UniProtKB-KW"/>
</dbReference>
<keyword evidence="3 6" id="KW-0067">ATP-binding</keyword>
<comment type="caution">
    <text evidence="6">The sequence shown here is derived from an EMBL/GenBank/DDBJ whole genome shotgun (WGS) entry which is preliminary data.</text>
</comment>
<dbReference type="PANTHER" id="PTHR24220:SF685">
    <property type="entry name" value="ABC TRANSPORTER RELATED"/>
    <property type="match status" value="1"/>
</dbReference>
<organism evidence="6 7">
    <name type="scientific">Candidatus Avipropionibacterium avicola</name>
    <dbReference type="NCBI Taxonomy" id="2840701"/>
    <lineage>
        <taxon>Bacteria</taxon>
        <taxon>Bacillati</taxon>
        <taxon>Actinomycetota</taxon>
        <taxon>Actinomycetes</taxon>
        <taxon>Propionibacteriales</taxon>
        <taxon>Propionibacteriaceae</taxon>
        <taxon>Propionibacteriaceae incertae sedis</taxon>
        <taxon>Candidatus Avipropionibacterium</taxon>
    </lineage>
</organism>
<dbReference type="GO" id="GO:0022857">
    <property type="term" value="F:transmembrane transporter activity"/>
    <property type="evidence" value="ECO:0007669"/>
    <property type="project" value="TreeGrafter"/>
</dbReference>
<dbReference type="PROSITE" id="PS00211">
    <property type="entry name" value="ABC_TRANSPORTER_1"/>
    <property type="match status" value="1"/>
</dbReference>
<evidence type="ECO:0000256" key="2">
    <source>
        <dbReference type="ARBA" id="ARBA00022741"/>
    </source>
</evidence>
<evidence type="ECO:0000256" key="4">
    <source>
        <dbReference type="SAM" id="MobiDB-lite"/>
    </source>
</evidence>
<dbReference type="InterPro" id="IPR017871">
    <property type="entry name" value="ABC_transporter-like_CS"/>
</dbReference>
<dbReference type="EMBL" id="DVLP01000145">
    <property type="protein sequence ID" value="HIT74875.1"/>
    <property type="molecule type" value="Genomic_DNA"/>
</dbReference>
<dbReference type="PROSITE" id="PS50893">
    <property type="entry name" value="ABC_TRANSPORTER_2"/>
    <property type="match status" value="1"/>
</dbReference>
<dbReference type="SMART" id="SM00382">
    <property type="entry name" value="AAA"/>
    <property type="match status" value="1"/>
</dbReference>
<feature type="compositionally biased region" description="Basic and acidic residues" evidence="4">
    <location>
        <begin position="41"/>
        <end position="55"/>
    </location>
</feature>
<dbReference type="InterPro" id="IPR027417">
    <property type="entry name" value="P-loop_NTPase"/>
</dbReference>
<dbReference type="PANTHER" id="PTHR24220">
    <property type="entry name" value="IMPORT ATP-BINDING PROTEIN"/>
    <property type="match status" value="1"/>
</dbReference>
<gene>
    <name evidence="6" type="ORF">IAA98_04760</name>
</gene>
<evidence type="ECO:0000256" key="3">
    <source>
        <dbReference type="ARBA" id="ARBA00022840"/>
    </source>
</evidence>
<feature type="region of interest" description="Disordered" evidence="4">
    <location>
        <begin position="1"/>
        <end position="73"/>
    </location>
</feature>
<keyword evidence="1" id="KW-0813">Transport</keyword>
<accession>A0A9D1GYL2</accession>
<evidence type="ECO:0000313" key="6">
    <source>
        <dbReference type="EMBL" id="HIT74875.1"/>
    </source>
</evidence>
<dbReference type="Gene3D" id="3.40.50.300">
    <property type="entry name" value="P-loop containing nucleotide triphosphate hydrolases"/>
    <property type="match status" value="1"/>
</dbReference>
<dbReference type="InterPro" id="IPR017911">
    <property type="entry name" value="MacB-like_ATP-bd"/>
</dbReference>
<dbReference type="CDD" id="cd03255">
    <property type="entry name" value="ABC_MJ0796_LolCDE_FtsE"/>
    <property type="match status" value="1"/>
</dbReference>
<dbReference type="SUPFAM" id="SSF52540">
    <property type="entry name" value="P-loop containing nucleoside triphosphate hydrolases"/>
    <property type="match status" value="1"/>
</dbReference>
<dbReference type="InterPro" id="IPR003439">
    <property type="entry name" value="ABC_transporter-like_ATP-bd"/>
</dbReference>
<proteinExistence type="predicted"/>
<evidence type="ECO:0000313" key="7">
    <source>
        <dbReference type="Proteomes" id="UP000886842"/>
    </source>
</evidence>
<evidence type="ECO:0000259" key="5">
    <source>
        <dbReference type="PROSITE" id="PS50893"/>
    </source>
</evidence>
<sequence length="313" mass="32602">MLTILVARPGPDNPEPPPPVPEATAWHPPSAPVSPRISPSSDRRTTLARSGERPAADGLRAADGPESVDVNNPAQLVNSPAQLVARDLTHHYGRPDGGDPPALDRLNLTIGAGESVSIMGPSGSGKTTLLHVLAAVVRPTQGQVLWRGQDLVRCPDSARTRLRRSDFGFVFQSGQLLAELPAVENAALPLMLDGMARAQAVAQVRPLLERLGLAQLTHRRPGELSGGQAQRVAIARALAGSPGVIFADEPTGALDSATGQAVMHQLVAAAAAHRAALVVVTHDPQVARSCSRTVTLRDGRLVGDTASTAAAAR</sequence>
<reference evidence="6" key="1">
    <citation type="submission" date="2020-10" db="EMBL/GenBank/DDBJ databases">
        <authorList>
            <person name="Gilroy R."/>
        </authorList>
    </citation>
    <scope>NUCLEOTIDE SEQUENCE</scope>
    <source>
        <strain evidence="6">ChiGjej1B1-24693</strain>
    </source>
</reference>
<dbReference type="AlphaFoldDB" id="A0A9D1GYL2"/>
<feature type="compositionally biased region" description="Pro residues" evidence="4">
    <location>
        <begin position="11"/>
        <end position="21"/>
    </location>
</feature>
<dbReference type="InterPro" id="IPR003593">
    <property type="entry name" value="AAA+_ATPase"/>
</dbReference>
<dbReference type="GO" id="GO:0016887">
    <property type="term" value="F:ATP hydrolysis activity"/>
    <property type="evidence" value="ECO:0007669"/>
    <property type="project" value="InterPro"/>
</dbReference>